<dbReference type="EMBL" id="BAABFO010000005">
    <property type="protein sequence ID" value="GAA4328623.1"/>
    <property type="molecule type" value="Genomic_DNA"/>
</dbReference>
<dbReference type="Pfam" id="PF00285">
    <property type="entry name" value="Citrate_synt"/>
    <property type="match status" value="1"/>
</dbReference>
<gene>
    <name evidence="6" type="ORF">GCM10023144_14600</name>
</gene>
<dbReference type="InterPro" id="IPR016143">
    <property type="entry name" value="Citrate_synth-like_sm_a-sub"/>
</dbReference>
<dbReference type="SUPFAM" id="SSF46955">
    <property type="entry name" value="Putative DNA-binding domain"/>
    <property type="match status" value="1"/>
</dbReference>
<protein>
    <recommendedName>
        <fullName evidence="3">citrate synthase (unknown stereospecificity)</fullName>
        <ecNumber evidence="3">2.3.3.16</ecNumber>
    </recommendedName>
</protein>
<dbReference type="SUPFAM" id="SSF48256">
    <property type="entry name" value="Citrate synthase"/>
    <property type="match status" value="1"/>
</dbReference>
<dbReference type="InterPro" id="IPR036969">
    <property type="entry name" value="Citrate_synthase_sf"/>
</dbReference>
<dbReference type="Gene3D" id="1.10.230.10">
    <property type="entry name" value="Cytochrome P450-Terp, domain 2"/>
    <property type="match status" value="1"/>
</dbReference>
<dbReference type="EC" id="2.3.3.16" evidence="3"/>
<keyword evidence="4" id="KW-0808">Transferase</keyword>
<feature type="domain" description="Helix-turn-helix" evidence="5">
    <location>
        <begin position="9"/>
        <end position="58"/>
    </location>
</feature>
<evidence type="ECO:0000256" key="2">
    <source>
        <dbReference type="ARBA" id="ARBA00010566"/>
    </source>
</evidence>
<sequence length="395" mass="43154">MKDDKQAEYVSAEEAADLLGVSVPTLYAYVSRKGLRSRAVPGSRKRRYWRPDLERLARGEGAAAPPEETLRHESAITLITENGPYYRGQSAVALAESASFEDVASLLWECDAQDVFTADMVRMPGQSQALAGLLEDYAGVDRATALFLLLEANDPRSFDLTPQGMARTGAQILRWLAAILLKQAQPEVMPIQAFVAKVLRLPGDHADLVRRVLILAADHGFEPAAFAVRAVASTGVTPWRSVATGLTVTTGRRSKLGRFDAVRRLLVDIVESRDPSQTILRRVREGASLPGFGTPMYATSDPRGKALLAACARVFENDEEHRRLVTAIQVAREAAKIEPDFNLALMFIARKIGLPAWDSLLLVGRSAGWIAHAIEQYAAGETTHQEGVYKGPLPE</sequence>
<evidence type="ECO:0000313" key="7">
    <source>
        <dbReference type="Proteomes" id="UP001501671"/>
    </source>
</evidence>
<dbReference type="InterPro" id="IPR041657">
    <property type="entry name" value="HTH_17"/>
</dbReference>
<proteinExistence type="inferred from homology"/>
<comment type="caution">
    <text evidence="6">The sequence shown here is derived from an EMBL/GenBank/DDBJ whole genome shotgun (WGS) entry which is preliminary data.</text>
</comment>
<dbReference type="InterPro" id="IPR016142">
    <property type="entry name" value="Citrate_synth-like_lrg_a-sub"/>
</dbReference>
<evidence type="ECO:0000256" key="4">
    <source>
        <dbReference type="ARBA" id="ARBA00022679"/>
    </source>
</evidence>
<dbReference type="PANTHER" id="PTHR11739:SF4">
    <property type="entry name" value="CITRATE SYNTHASE, PEROXISOMAL"/>
    <property type="match status" value="1"/>
</dbReference>
<name>A0ABP8GQW5_9BURK</name>
<accession>A0ABP8GQW5</accession>
<evidence type="ECO:0000256" key="1">
    <source>
        <dbReference type="ARBA" id="ARBA00004751"/>
    </source>
</evidence>
<dbReference type="InterPro" id="IPR002020">
    <property type="entry name" value="Citrate_synthase"/>
</dbReference>
<dbReference type="Gene3D" id="1.10.580.10">
    <property type="entry name" value="Citrate Synthase, domain 1"/>
    <property type="match status" value="1"/>
</dbReference>
<dbReference type="RefSeq" id="WP_345247825.1">
    <property type="nucleotide sequence ID" value="NZ_BAABFO010000005.1"/>
</dbReference>
<dbReference type="Pfam" id="PF12728">
    <property type="entry name" value="HTH_17"/>
    <property type="match status" value="1"/>
</dbReference>
<evidence type="ECO:0000256" key="3">
    <source>
        <dbReference type="ARBA" id="ARBA00012972"/>
    </source>
</evidence>
<reference evidence="7" key="1">
    <citation type="journal article" date="2019" name="Int. J. Syst. Evol. Microbiol.">
        <title>The Global Catalogue of Microorganisms (GCM) 10K type strain sequencing project: providing services to taxonomists for standard genome sequencing and annotation.</title>
        <authorList>
            <consortium name="The Broad Institute Genomics Platform"/>
            <consortium name="The Broad Institute Genome Sequencing Center for Infectious Disease"/>
            <person name="Wu L."/>
            <person name="Ma J."/>
        </authorList>
    </citation>
    <scope>NUCLEOTIDE SEQUENCE [LARGE SCALE GENOMIC DNA]</scope>
    <source>
        <strain evidence="7">JCM 17666</strain>
    </source>
</reference>
<keyword evidence="7" id="KW-1185">Reference proteome</keyword>
<evidence type="ECO:0000259" key="5">
    <source>
        <dbReference type="Pfam" id="PF12728"/>
    </source>
</evidence>
<dbReference type="InterPro" id="IPR009061">
    <property type="entry name" value="DNA-bd_dom_put_sf"/>
</dbReference>
<organism evidence="6 7">
    <name type="scientific">Pigmentiphaga soli</name>
    <dbReference type="NCBI Taxonomy" id="1007095"/>
    <lineage>
        <taxon>Bacteria</taxon>
        <taxon>Pseudomonadati</taxon>
        <taxon>Pseudomonadota</taxon>
        <taxon>Betaproteobacteria</taxon>
        <taxon>Burkholderiales</taxon>
        <taxon>Alcaligenaceae</taxon>
        <taxon>Pigmentiphaga</taxon>
    </lineage>
</organism>
<comment type="similarity">
    <text evidence="2">Belongs to the citrate synthase family.</text>
</comment>
<comment type="pathway">
    <text evidence="1">Carbohydrate metabolism; tricarboxylic acid cycle; isocitrate from oxaloacetate: step 1/2.</text>
</comment>
<dbReference type="Proteomes" id="UP001501671">
    <property type="component" value="Unassembled WGS sequence"/>
</dbReference>
<dbReference type="PANTHER" id="PTHR11739">
    <property type="entry name" value="CITRATE SYNTHASE"/>
    <property type="match status" value="1"/>
</dbReference>
<evidence type="ECO:0000313" key="6">
    <source>
        <dbReference type="EMBL" id="GAA4328623.1"/>
    </source>
</evidence>